<dbReference type="PROSITE" id="PS01043">
    <property type="entry name" value="TRANSPOSASE_IS30"/>
    <property type="match status" value="1"/>
</dbReference>
<dbReference type="Pfam" id="PF13936">
    <property type="entry name" value="HTH_38"/>
    <property type="match status" value="1"/>
</dbReference>
<feature type="domain" description="Integrase catalytic" evidence="6">
    <location>
        <begin position="152"/>
        <end position="313"/>
    </location>
</feature>
<accession>A0AB36KBV9</accession>
<evidence type="ECO:0000313" key="8">
    <source>
        <dbReference type="Proteomes" id="UP000188726"/>
    </source>
</evidence>
<dbReference type="GO" id="GO:0003677">
    <property type="term" value="F:DNA binding"/>
    <property type="evidence" value="ECO:0007669"/>
    <property type="project" value="UniProtKB-KW"/>
</dbReference>
<dbReference type="Proteomes" id="UP000188726">
    <property type="component" value="Unassembled WGS sequence"/>
</dbReference>
<evidence type="ECO:0000256" key="5">
    <source>
        <dbReference type="ARBA" id="ARBA00023172"/>
    </source>
</evidence>
<evidence type="ECO:0000256" key="1">
    <source>
        <dbReference type="ARBA" id="ARBA00002190"/>
    </source>
</evidence>
<reference evidence="7 8" key="1">
    <citation type="journal article" date="2017" name="Genome Announc.">
        <title>Draft Genome Sequences of Salinivibrio proteolyticus, Salinivibrio sharmensis, Salinivibrio siamensis, Salinivibrio costicola subsp. alcaliphilus, Salinivibrio costicola subsp. vallismortis, and 29 New Isolates Belonging to the Genus Salinivibrio.</title>
        <authorList>
            <person name="Lopez-Hermoso C."/>
            <person name="de la Haba R.R."/>
            <person name="Sanchez-Porro C."/>
            <person name="Bayliss S.C."/>
            <person name="Feil E.J."/>
            <person name="Ventosa A."/>
        </authorList>
    </citation>
    <scope>NUCLEOTIDE SEQUENCE [LARGE SCALE GENOMIC DNA]</scope>
    <source>
        <strain evidence="7 8">IC202</strain>
    </source>
</reference>
<dbReference type="InterPro" id="IPR001598">
    <property type="entry name" value="Transposase_IS30_CS"/>
</dbReference>
<dbReference type="PROSITE" id="PS50994">
    <property type="entry name" value="INTEGRASE"/>
    <property type="match status" value="1"/>
</dbReference>
<organism evidence="7 8">
    <name type="scientific">Salinivibrio kushneri</name>
    <dbReference type="NCBI Taxonomy" id="1908198"/>
    <lineage>
        <taxon>Bacteria</taxon>
        <taxon>Pseudomonadati</taxon>
        <taxon>Pseudomonadota</taxon>
        <taxon>Gammaproteobacteria</taxon>
        <taxon>Vibrionales</taxon>
        <taxon>Vibrionaceae</taxon>
        <taxon>Salinivibrio</taxon>
    </lineage>
</organism>
<dbReference type="NCBIfam" id="NF033563">
    <property type="entry name" value="transpos_IS30"/>
    <property type="match status" value="1"/>
</dbReference>
<sequence>MSYQQLTEGQRYQISVLLARGCSQTVIAETLCKSKSTISRELNRNRLPDGRYEPAKAQQLATSRRIHADKRRIPSMTIDFVKLCLNVDWSPEQINHVSTRLGMPVSHEWIYQYVATDRAAGGKLYKSLRQGHKRYRKGKTSKRCVIPDPVSIDERPAIVDTRERFGDWEIDTVLGKHGTGALVTIAERTSRFYLVKKVSSKSADAVRDATIELLRPYAAHVHTITADNGSEFVGHKAIAEALETEIYFAHPYSSWERGLNENSNGLLRQYIPKGTDLREITEDEMMQAVARLNARPRKCLGFRQPSVIFNKLCQAADESVALRG</sequence>
<keyword evidence="5" id="KW-0233">DNA recombination</keyword>
<dbReference type="GO" id="GO:0004803">
    <property type="term" value="F:transposase activity"/>
    <property type="evidence" value="ECO:0007669"/>
    <property type="project" value="InterPro"/>
</dbReference>
<name>A0AB36KBV9_9GAMM</name>
<dbReference type="InterPro" id="IPR036397">
    <property type="entry name" value="RNaseH_sf"/>
</dbReference>
<dbReference type="InterPro" id="IPR012337">
    <property type="entry name" value="RNaseH-like_sf"/>
</dbReference>
<dbReference type="SUPFAM" id="SSF53098">
    <property type="entry name" value="Ribonuclease H-like"/>
    <property type="match status" value="1"/>
</dbReference>
<dbReference type="GO" id="GO:0015074">
    <property type="term" value="P:DNA integration"/>
    <property type="evidence" value="ECO:0007669"/>
    <property type="project" value="InterPro"/>
</dbReference>
<dbReference type="Gene3D" id="3.30.420.10">
    <property type="entry name" value="Ribonuclease H-like superfamily/Ribonuclease H"/>
    <property type="match status" value="1"/>
</dbReference>
<comment type="similarity">
    <text evidence="2">Belongs to the transposase IS30 family.</text>
</comment>
<dbReference type="InterPro" id="IPR053392">
    <property type="entry name" value="Transposase_IS30-like"/>
</dbReference>
<comment type="function">
    <text evidence="1">Required for the transposition of the insertion element.</text>
</comment>
<gene>
    <name evidence="7" type="ORF">BZG09_04115</name>
</gene>
<dbReference type="GO" id="GO:0005829">
    <property type="term" value="C:cytosol"/>
    <property type="evidence" value="ECO:0007669"/>
    <property type="project" value="TreeGrafter"/>
</dbReference>
<keyword evidence="3" id="KW-0815">Transposition</keyword>
<evidence type="ECO:0000256" key="2">
    <source>
        <dbReference type="ARBA" id="ARBA00006363"/>
    </source>
</evidence>
<dbReference type="EMBL" id="MUEO01000006">
    <property type="protein sequence ID" value="OOE45598.1"/>
    <property type="molecule type" value="Genomic_DNA"/>
</dbReference>
<evidence type="ECO:0000313" key="7">
    <source>
        <dbReference type="EMBL" id="OOE45598.1"/>
    </source>
</evidence>
<evidence type="ECO:0000256" key="4">
    <source>
        <dbReference type="ARBA" id="ARBA00023125"/>
    </source>
</evidence>
<protein>
    <submittedName>
        <fullName evidence="7">IS30 family transposase</fullName>
    </submittedName>
</protein>
<dbReference type="PANTHER" id="PTHR10948:SF23">
    <property type="entry name" value="TRANSPOSASE INSI FOR INSERTION SEQUENCE ELEMENT IS30A-RELATED"/>
    <property type="match status" value="1"/>
</dbReference>
<evidence type="ECO:0000256" key="3">
    <source>
        <dbReference type="ARBA" id="ARBA00022578"/>
    </source>
</evidence>
<dbReference type="AlphaFoldDB" id="A0AB36KBV9"/>
<dbReference type="InterPro" id="IPR001584">
    <property type="entry name" value="Integrase_cat-core"/>
</dbReference>
<dbReference type="Pfam" id="PF00665">
    <property type="entry name" value="rve"/>
    <property type="match status" value="1"/>
</dbReference>
<proteinExistence type="inferred from homology"/>
<keyword evidence="4" id="KW-0238">DNA-binding</keyword>
<dbReference type="PANTHER" id="PTHR10948">
    <property type="entry name" value="TRANSPOSASE"/>
    <property type="match status" value="1"/>
</dbReference>
<dbReference type="RefSeq" id="WP_077457165.1">
    <property type="nucleotide sequence ID" value="NZ_MUEO01000006.1"/>
</dbReference>
<dbReference type="GO" id="GO:0006313">
    <property type="term" value="P:DNA transposition"/>
    <property type="evidence" value="ECO:0007669"/>
    <property type="project" value="InterPro"/>
</dbReference>
<dbReference type="InterPro" id="IPR051917">
    <property type="entry name" value="Transposase-Integrase"/>
</dbReference>
<evidence type="ECO:0000259" key="6">
    <source>
        <dbReference type="PROSITE" id="PS50994"/>
    </source>
</evidence>
<dbReference type="InterPro" id="IPR025246">
    <property type="entry name" value="IS30-like_HTH"/>
</dbReference>
<comment type="caution">
    <text evidence="7">The sequence shown here is derived from an EMBL/GenBank/DDBJ whole genome shotgun (WGS) entry which is preliminary data.</text>
</comment>